<dbReference type="InterPro" id="IPR051681">
    <property type="entry name" value="Ser/Thr_Kinases-Pseudokinases"/>
</dbReference>
<evidence type="ECO:0000313" key="7">
    <source>
        <dbReference type="Proteomes" id="UP000789375"/>
    </source>
</evidence>
<dbReference type="PROSITE" id="PS50011">
    <property type="entry name" value="PROTEIN_KINASE_DOM"/>
    <property type="match status" value="1"/>
</dbReference>
<evidence type="ECO:0000256" key="4">
    <source>
        <dbReference type="SAM" id="MobiDB-lite"/>
    </source>
</evidence>
<dbReference type="InterPro" id="IPR000719">
    <property type="entry name" value="Prot_kinase_dom"/>
</dbReference>
<feature type="domain" description="Protein kinase" evidence="5">
    <location>
        <begin position="15"/>
        <end position="304"/>
    </location>
</feature>
<feature type="compositionally biased region" description="Basic and acidic residues" evidence="4">
    <location>
        <begin position="413"/>
        <end position="441"/>
    </location>
</feature>
<name>A0A9N8VUJ0_FUNMO</name>
<dbReference type="InterPro" id="IPR006597">
    <property type="entry name" value="Sel1-like"/>
</dbReference>
<dbReference type="Pfam" id="PF08238">
    <property type="entry name" value="Sel1"/>
    <property type="match status" value="4"/>
</dbReference>
<dbReference type="GO" id="GO:0005524">
    <property type="term" value="F:ATP binding"/>
    <property type="evidence" value="ECO:0007669"/>
    <property type="project" value="UniProtKB-UniRule"/>
</dbReference>
<dbReference type="Proteomes" id="UP000789375">
    <property type="component" value="Unassembled WGS sequence"/>
</dbReference>
<protein>
    <submittedName>
        <fullName evidence="6">3577_t:CDS:1</fullName>
    </submittedName>
</protein>
<evidence type="ECO:0000256" key="2">
    <source>
        <dbReference type="ARBA" id="ARBA00022840"/>
    </source>
</evidence>
<proteinExistence type="predicted"/>
<keyword evidence="1 3" id="KW-0547">Nucleotide-binding</keyword>
<dbReference type="PROSITE" id="PS00108">
    <property type="entry name" value="PROTEIN_KINASE_ST"/>
    <property type="match status" value="1"/>
</dbReference>
<dbReference type="PANTHER" id="PTHR44329">
    <property type="entry name" value="SERINE/THREONINE-PROTEIN KINASE TNNI3K-RELATED"/>
    <property type="match status" value="1"/>
</dbReference>
<reference evidence="6" key="1">
    <citation type="submission" date="2021-06" db="EMBL/GenBank/DDBJ databases">
        <authorList>
            <person name="Kallberg Y."/>
            <person name="Tangrot J."/>
            <person name="Rosling A."/>
        </authorList>
    </citation>
    <scope>NUCLEOTIDE SEQUENCE</scope>
    <source>
        <strain evidence="6">87-6 pot B 2015</strain>
    </source>
</reference>
<dbReference type="SMART" id="SM00220">
    <property type="entry name" value="S_TKc"/>
    <property type="match status" value="1"/>
</dbReference>
<dbReference type="SUPFAM" id="SSF56112">
    <property type="entry name" value="Protein kinase-like (PK-like)"/>
    <property type="match status" value="1"/>
</dbReference>
<dbReference type="InterPro" id="IPR011009">
    <property type="entry name" value="Kinase-like_dom_sf"/>
</dbReference>
<dbReference type="SMART" id="SM00671">
    <property type="entry name" value="SEL1"/>
    <property type="match status" value="4"/>
</dbReference>
<feature type="compositionally biased region" description="Acidic residues" evidence="4">
    <location>
        <begin position="295"/>
        <end position="305"/>
    </location>
</feature>
<feature type="compositionally biased region" description="Low complexity" evidence="4">
    <location>
        <begin position="306"/>
        <end position="320"/>
    </location>
</feature>
<dbReference type="GO" id="GO:0004674">
    <property type="term" value="F:protein serine/threonine kinase activity"/>
    <property type="evidence" value="ECO:0007669"/>
    <property type="project" value="TreeGrafter"/>
</dbReference>
<sequence>MSNRILIKKSKVTLSQPPLVIGRGAMGEVYLATFQGKSVVVKRSQREIDILLKEYSNYFKLQNHSNILKFFGVIREDRYSFSLVLEYAPNGNLSSYLKSHTIAWSDKARICRDIALGLMHCHENNVLHFDLKPENVLLDRDCVPKLADFGISKTKSQMVLDHGKAGGTINYVAPERVCRELKMREFFDNHPKLSDIYSFGLILWSGKQSFISRINPSYVTHRLNLTLKMNNVVAKEGVHPYEGMDDDEIKEYKRSTRAMYDLLEQLPSDTPQIYNQLIFDLTQYVPSERHNLPVDDLDSSDDDFDGSVSSSKPVSTSTTIESEKSTLASDKDITFSETSTEPRPLSISSSIYRNPIRSGSAPVPSSSSSDNDDNNTYNLILGKPIVTSPASNEDDNPMGIVIPPMDAILNRDIRRDSNGSYNRRDSDCSRYRRDSGVDRKSQSTLVGSPLTPKTPPFEKVVLKISNVDQELMDGVISICDHWENVTDDVLKRKLDNLCYDKKKKPKDILALFENYPSKSADYYFAVGFMNEHGFGKVKDPTLAFEYYSKAADLGDPRGLVFVGWCYYKGMGTSKDPIKAFNSFQKAADNGSVSAHNNVGWCYDIGFGTETDPYRAFECFKIAGDRGYATAQCRIGVCYEYGRGTMKSLERALEWYTKAANNGHETAKRRVSELSKILRREHSRRRSFWERILYGPLRSSTT</sequence>
<feature type="binding site" evidence="3">
    <location>
        <position position="42"/>
    </location>
    <ligand>
        <name>ATP</name>
        <dbReference type="ChEBI" id="CHEBI:30616"/>
    </ligand>
</feature>
<evidence type="ECO:0000256" key="3">
    <source>
        <dbReference type="PROSITE-ProRule" id="PRU10141"/>
    </source>
</evidence>
<evidence type="ECO:0000313" key="6">
    <source>
        <dbReference type="EMBL" id="CAG8466842.1"/>
    </source>
</evidence>
<accession>A0A9N8VUJ0</accession>
<feature type="compositionally biased region" description="Polar residues" evidence="4">
    <location>
        <begin position="335"/>
        <end position="352"/>
    </location>
</feature>
<comment type="caution">
    <text evidence="6">The sequence shown here is derived from an EMBL/GenBank/DDBJ whole genome shotgun (WGS) entry which is preliminary data.</text>
</comment>
<organism evidence="6 7">
    <name type="scientific">Funneliformis mosseae</name>
    <name type="common">Endomycorrhizal fungus</name>
    <name type="synonym">Glomus mosseae</name>
    <dbReference type="NCBI Taxonomy" id="27381"/>
    <lineage>
        <taxon>Eukaryota</taxon>
        <taxon>Fungi</taxon>
        <taxon>Fungi incertae sedis</taxon>
        <taxon>Mucoromycota</taxon>
        <taxon>Glomeromycotina</taxon>
        <taxon>Glomeromycetes</taxon>
        <taxon>Glomerales</taxon>
        <taxon>Glomeraceae</taxon>
        <taxon>Funneliformis</taxon>
    </lineage>
</organism>
<dbReference type="Gene3D" id="1.25.40.10">
    <property type="entry name" value="Tetratricopeptide repeat domain"/>
    <property type="match status" value="1"/>
</dbReference>
<feature type="region of interest" description="Disordered" evidence="4">
    <location>
        <begin position="413"/>
        <end position="451"/>
    </location>
</feature>
<dbReference type="AlphaFoldDB" id="A0A9N8VUJ0"/>
<dbReference type="PROSITE" id="PS00107">
    <property type="entry name" value="PROTEIN_KINASE_ATP"/>
    <property type="match status" value="1"/>
</dbReference>
<dbReference type="InterPro" id="IPR017441">
    <property type="entry name" value="Protein_kinase_ATP_BS"/>
</dbReference>
<evidence type="ECO:0000259" key="5">
    <source>
        <dbReference type="PROSITE" id="PS50011"/>
    </source>
</evidence>
<dbReference type="InterPro" id="IPR011990">
    <property type="entry name" value="TPR-like_helical_dom_sf"/>
</dbReference>
<keyword evidence="2 3" id="KW-0067">ATP-binding</keyword>
<feature type="region of interest" description="Disordered" evidence="4">
    <location>
        <begin position="290"/>
        <end position="376"/>
    </location>
</feature>
<gene>
    <name evidence="6" type="ORF">FMOSSE_LOCUS2317</name>
</gene>
<dbReference type="EMBL" id="CAJVPP010000298">
    <property type="protein sequence ID" value="CAG8466842.1"/>
    <property type="molecule type" value="Genomic_DNA"/>
</dbReference>
<feature type="compositionally biased region" description="Basic and acidic residues" evidence="4">
    <location>
        <begin position="321"/>
        <end position="334"/>
    </location>
</feature>
<dbReference type="InterPro" id="IPR008271">
    <property type="entry name" value="Ser/Thr_kinase_AS"/>
</dbReference>
<keyword evidence="7" id="KW-1185">Reference proteome</keyword>
<dbReference type="Pfam" id="PF00069">
    <property type="entry name" value="Pkinase"/>
    <property type="match status" value="1"/>
</dbReference>
<dbReference type="SUPFAM" id="SSF81901">
    <property type="entry name" value="HCP-like"/>
    <property type="match status" value="1"/>
</dbReference>
<evidence type="ECO:0000256" key="1">
    <source>
        <dbReference type="ARBA" id="ARBA00022741"/>
    </source>
</evidence>
<dbReference type="Gene3D" id="1.10.510.10">
    <property type="entry name" value="Transferase(Phosphotransferase) domain 1"/>
    <property type="match status" value="1"/>
</dbReference>